<dbReference type="InterPro" id="IPR043129">
    <property type="entry name" value="ATPase_NBD"/>
</dbReference>
<dbReference type="PROSITE" id="PS01036">
    <property type="entry name" value="HSP70_3"/>
    <property type="match status" value="1"/>
</dbReference>
<dbReference type="Proteomes" id="UP001530315">
    <property type="component" value="Unassembled WGS sequence"/>
</dbReference>
<dbReference type="Gene3D" id="1.20.1270.10">
    <property type="match status" value="1"/>
</dbReference>
<proteinExistence type="predicted"/>
<evidence type="ECO:0000256" key="1">
    <source>
        <dbReference type="ARBA" id="ARBA00022741"/>
    </source>
</evidence>
<feature type="compositionally biased region" description="Gly residues" evidence="4">
    <location>
        <begin position="110"/>
        <end position="121"/>
    </location>
</feature>
<dbReference type="InterPro" id="IPR013126">
    <property type="entry name" value="Hsp_70_fam"/>
</dbReference>
<gene>
    <name evidence="5" type="ORF">ACHAW5_009924</name>
</gene>
<dbReference type="SUPFAM" id="SSF53067">
    <property type="entry name" value="Actin-like ATPase domain"/>
    <property type="match status" value="2"/>
</dbReference>
<comment type="caution">
    <text evidence="5">The sequence shown here is derived from an EMBL/GenBank/DDBJ whole genome shotgun (WGS) entry which is preliminary data.</text>
</comment>
<dbReference type="InterPro" id="IPR029048">
    <property type="entry name" value="HSP70_C_sf"/>
</dbReference>
<feature type="compositionally biased region" description="Acidic residues" evidence="4">
    <location>
        <begin position="502"/>
        <end position="515"/>
    </location>
</feature>
<dbReference type="SMART" id="SM00028">
    <property type="entry name" value="TPR"/>
    <property type="match status" value="2"/>
</dbReference>
<feature type="repeat" description="TPR" evidence="3">
    <location>
        <begin position="718"/>
        <end position="751"/>
    </location>
</feature>
<dbReference type="GO" id="GO:0005524">
    <property type="term" value="F:ATP binding"/>
    <property type="evidence" value="ECO:0007669"/>
    <property type="project" value="UniProtKB-KW"/>
</dbReference>
<reference evidence="5 6" key="1">
    <citation type="submission" date="2024-10" db="EMBL/GenBank/DDBJ databases">
        <title>Updated reference genomes for cyclostephanoid diatoms.</title>
        <authorList>
            <person name="Roberts W.R."/>
            <person name="Alverson A.J."/>
        </authorList>
    </citation>
    <scope>NUCLEOTIDE SEQUENCE [LARGE SCALE GENOMIC DNA]</scope>
    <source>
        <strain evidence="5 6">AJA276-08</strain>
    </source>
</reference>
<dbReference type="Pfam" id="PF13181">
    <property type="entry name" value="TPR_8"/>
    <property type="match status" value="1"/>
</dbReference>
<name>A0ABD3N4V3_9STRA</name>
<feature type="region of interest" description="Disordered" evidence="4">
    <location>
        <begin position="145"/>
        <end position="171"/>
    </location>
</feature>
<evidence type="ECO:0000313" key="5">
    <source>
        <dbReference type="EMBL" id="KAL3771140.1"/>
    </source>
</evidence>
<evidence type="ECO:0000256" key="2">
    <source>
        <dbReference type="ARBA" id="ARBA00022840"/>
    </source>
</evidence>
<dbReference type="PANTHER" id="PTHR45639:SF28">
    <property type="entry name" value="HEAT SHOCK PROTEIN-LIKE PROTEIN"/>
    <property type="match status" value="1"/>
</dbReference>
<dbReference type="InterPro" id="IPR018181">
    <property type="entry name" value="Heat_shock_70_CS"/>
</dbReference>
<evidence type="ECO:0000256" key="4">
    <source>
        <dbReference type="SAM" id="MobiDB-lite"/>
    </source>
</evidence>
<protein>
    <submittedName>
        <fullName evidence="5">Uncharacterized protein</fullName>
    </submittedName>
</protein>
<dbReference type="EMBL" id="JALLAZ020001611">
    <property type="protein sequence ID" value="KAL3771140.1"/>
    <property type="molecule type" value="Genomic_DNA"/>
</dbReference>
<dbReference type="AlphaFoldDB" id="A0ABD3N4V3"/>
<keyword evidence="6" id="KW-1185">Reference proteome</keyword>
<evidence type="ECO:0000256" key="3">
    <source>
        <dbReference type="PROSITE-ProRule" id="PRU00339"/>
    </source>
</evidence>
<keyword evidence="3" id="KW-0802">TPR repeat</keyword>
<dbReference type="Gene3D" id="3.90.640.10">
    <property type="entry name" value="Actin, Chain A, domain 4"/>
    <property type="match status" value="1"/>
</dbReference>
<dbReference type="Gene3D" id="1.25.40.10">
    <property type="entry name" value="Tetratricopeptide repeat domain"/>
    <property type="match status" value="1"/>
</dbReference>
<feature type="region of interest" description="Disordered" evidence="4">
    <location>
        <begin position="1"/>
        <end position="20"/>
    </location>
</feature>
<dbReference type="PANTHER" id="PTHR45639">
    <property type="entry name" value="HSC70CB, ISOFORM G-RELATED"/>
    <property type="match status" value="1"/>
</dbReference>
<dbReference type="Gene3D" id="3.30.420.40">
    <property type="match status" value="2"/>
</dbReference>
<keyword evidence="1" id="KW-0547">Nucleotide-binding</keyword>
<dbReference type="PROSITE" id="PS50005">
    <property type="entry name" value="TPR"/>
    <property type="match status" value="2"/>
</dbReference>
<evidence type="ECO:0000313" key="6">
    <source>
        <dbReference type="Proteomes" id="UP001530315"/>
    </source>
</evidence>
<accession>A0ABD3N4V3</accession>
<feature type="region of interest" description="Disordered" evidence="4">
    <location>
        <begin position="501"/>
        <end position="527"/>
    </location>
</feature>
<dbReference type="SUPFAM" id="SSF48452">
    <property type="entry name" value="TPR-like"/>
    <property type="match status" value="1"/>
</dbReference>
<dbReference type="Gene3D" id="3.30.30.30">
    <property type="match status" value="1"/>
</dbReference>
<keyword evidence="2" id="KW-0067">ATP-binding</keyword>
<dbReference type="Pfam" id="PF00012">
    <property type="entry name" value="HSP70"/>
    <property type="match status" value="2"/>
</dbReference>
<sequence length="815" mass="87783">MSPPPTATATTTNSKDNKDNDDNVAVVVAGVDLGCLTTKVILGSNHDHELVRNSQGGHVTPTVVTFVDANHPRLLGEDAHDPGVADGGTIWGLDRLLVDSLSSSEDEDGGGGGGGGGGGASGRIEDVLSPFRRFRFDVDADYGRGAARVPSTTTTTTTNENENENGDGGGPLLPSTSLVAAFLGKVGNHAMATARRMGGGGSGVAVGDGGGGGGGIDRLHLVFAVPDSWPRSTRDELVDAARASGVIRSSVVNSSACVAAAYRRRFGDDGGLKGRRSVAIVVEVGHVRSSVTVLGRATTTTTTAAAAAAADDDDDVEADGGEIDVDVDVDGRVVVLSSVSSSNLGGFLVDVALYDHFLSTHPALGSEIFPRDSRRSQRLLAGCNKLKHVLSMLPEGKVTVENVGRDDADVDLSCTRESMERLCEHIVEKLTTMIRRAISESGRSSTDVDAVEVAGGGSRVPMIREAIRAACGKGEGYVPSRSFDDSYLAFGASLIGVVPPTADDDDDRAMIDDDDRASRRSRLREAEDGMRARDARMLRRAELRNGIEARVLELRSARDGRHGDLLPKTDEFARYLDETDDWLFSDECDVATADEMEARWDKVRSRTEDMCADYYAAEREYSMEKEREMEEGARLAAAERAAEVGGGDGDDEDDHDTRRLPTKRRMEIVMKNKNEANELFSDGNYRHAAARYAKALGHTAKLFDLSPAEEEEAREVKLSLYLNLAFAYIKLDKLDNAMQSCDDALKLDGTNVKALYRRATVLYQKRKFDDAVRDLEEAGRLAPEDKAVKKLRGLVDQQMAKQKKKERAMAKKMFG</sequence>
<feature type="region of interest" description="Disordered" evidence="4">
    <location>
        <begin position="638"/>
        <end position="658"/>
    </location>
</feature>
<dbReference type="InterPro" id="IPR011990">
    <property type="entry name" value="TPR-like_helical_dom_sf"/>
</dbReference>
<dbReference type="InterPro" id="IPR019734">
    <property type="entry name" value="TPR_rpt"/>
</dbReference>
<feature type="repeat" description="TPR" evidence="3">
    <location>
        <begin position="752"/>
        <end position="785"/>
    </location>
</feature>
<organism evidence="5 6">
    <name type="scientific">Stephanodiscus triporus</name>
    <dbReference type="NCBI Taxonomy" id="2934178"/>
    <lineage>
        <taxon>Eukaryota</taxon>
        <taxon>Sar</taxon>
        <taxon>Stramenopiles</taxon>
        <taxon>Ochrophyta</taxon>
        <taxon>Bacillariophyta</taxon>
        <taxon>Coscinodiscophyceae</taxon>
        <taxon>Thalassiosirophycidae</taxon>
        <taxon>Stephanodiscales</taxon>
        <taxon>Stephanodiscaceae</taxon>
        <taxon>Stephanodiscus</taxon>
    </lineage>
</organism>
<feature type="region of interest" description="Disordered" evidence="4">
    <location>
        <begin position="101"/>
        <end position="122"/>
    </location>
</feature>